<proteinExistence type="predicted"/>
<dbReference type="Pfam" id="PF01315">
    <property type="entry name" value="Ald_Xan_dh_C"/>
    <property type="match status" value="1"/>
</dbReference>
<protein>
    <submittedName>
        <fullName evidence="4">Acylaldehyde oxidase</fullName>
    </submittedName>
</protein>
<evidence type="ECO:0000313" key="4">
    <source>
        <dbReference type="EMBL" id="BDI28774.1"/>
    </source>
</evidence>
<evidence type="ECO:0000256" key="2">
    <source>
        <dbReference type="ARBA" id="ARBA00023002"/>
    </source>
</evidence>
<reference evidence="4 5" key="1">
    <citation type="journal article" date="2019" name="Int. J. Syst. Evol. Microbiol.">
        <title>Capsulimonas corticalis gen. nov., sp. nov., an aerobic capsulated bacterium, of a novel bacterial order, Capsulimonadales ord. nov., of the class Armatimonadia of the phylum Armatimonadetes.</title>
        <authorList>
            <person name="Li J."/>
            <person name="Kudo C."/>
            <person name="Tonouchi A."/>
        </authorList>
    </citation>
    <scope>NUCLEOTIDE SEQUENCE [LARGE SCALE GENOMIC DNA]</scope>
    <source>
        <strain evidence="4 5">AX-7</strain>
    </source>
</reference>
<evidence type="ECO:0000313" key="5">
    <source>
        <dbReference type="Proteomes" id="UP000287394"/>
    </source>
</evidence>
<dbReference type="Gene3D" id="3.90.1170.50">
    <property type="entry name" value="Aldehyde oxidase/xanthine dehydrogenase, a/b hammerhead"/>
    <property type="match status" value="1"/>
</dbReference>
<dbReference type="Pfam" id="PF02738">
    <property type="entry name" value="MoCoBD_1"/>
    <property type="match status" value="1"/>
</dbReference>
<dbReference type="Proteomes" id="UP000287394">
    <property type="component" value="Chromosome"/>
</dbReference>
<dbReference type="SMART" id="SM01008">
    <property type="entry name" value="Ald_Xan_dh_C"/>
    <property type="match status" value="1"/>
</dbReference>
<dbReference type="FunCoup" id="A0A402CTU1">
    <property type="interactions" value="159"/>
</dbReference>
<evidence type="ECO:0000256" key="3">
    <source>
        <dbReference type="SAM" id="MobiDB-lite"/>
    </source>
</evidence>
<feature type="region of interest" description="Disordered" evidence="3">
    <location>
        <begin position="159"/>
        <end position="186"/>
    </location>
</feature>
<dbReference type="GO" id="GO:0016491">
    <property type="term" value="F:oxidoreductase activity"/>
    <property type="evidence" value="ECO:0007669"/>
    <property type="project" value="UniProtKB-KW"/>
</dbReference>
<dbReference type="GO" id="GO:0005506">
    <property type="term" value="F:iron ion binding"/>
    <property type="evidence" value="ECO:0007669"/>
    <property type="project" value="InterPro"/>
</dbReference>
<sequence length="754" mass="80945">MNDTTNAAGAPMDTASVGKPMDRVDGRLKVTGGAKYAAEFPLPNLAHAVIITSTIAKGRIAKMDTSAADAAPGVIKILTPMNAPRLPHDPSAGPGGESGSPQNRKLNVLQNDSVSYNNQPIGLAIAETLEQAMHAAALVQVEYAEEKPLLDMKREKTNAYQPKSANQEPADTQRGDLHAGKRDASKSVEQTYTTPMENHNPMEPHATTAVWDGDDHLTVYDATQGVFGVQSVLSHIFGLPKTNVRCVSYFVGGGFGSKGSVWSHIPLAALAAKTIQRPVKLSLTRAQMFGMVGYRPQTEQHLMLAAKSDGAITASRHASWSQTSTFDEFVEPTAAATRILYESPAQETSHRLIRLNYGTPTYMRAPGESSGTYAVETAMDELAYALKMDPIQLRLRNYAEADPESKKPWSSKSLRECYQVGADKFAWSRRTPEPRSMRAPDGRLLGLGMATATYPARRSAASALARLLPDGTAYVQAGTQDIGTGTYTIMTQIAADALGLPPERVRFELGDTEMPETPVSGGSQTAASTGSAVKQAGMDTRDQAIQIAIADPASPLHGLTASDIDVKNGMMFVKSQPNKGETYAELIARQKLPKIEVKSQSKPGAEKDQYAMHSFGAVFVEALVDPDLCEVRLNRVVGAYDVGRILNAKTARSQLIGGVVYGVGMALMEQTVPDPRTGRIVNRDLAEYHVPINADIPEIDIEFINQPDTIFNPIGARGVGEIGITGVVAAIGNAVYHATGVRVRDLPITLDKLI</sequence>
<dbReference type="InterPro" id="IPR008274">
    <property type="entry name" value="AldOxase/xan_DH_MoCoBD1"/>
</dbReference>
<feature type="compositionally biased region" description="Basic and acidic residues" evidence="3">
    <location>
        <begin position="171"/>
        <end position="186"/>
    </location>
</feature>
<dbReference type="InterPro" id="IPR037165">
    <property type="entry name" value="AldOxase/xan_DH_Mopterin-bd_sf"/>
</dbReference>
<accession>A0A402CTU1</accession>
<dbReference type="InterPro" id="IPR000674">
    <property type="entry name" value="Ald_Oxase/Xan_DH_a/b"/>
</dbReference>
<dbReference type="InterPro" id="IPR046867">
    <property type="entry name" value="AldOxase/xan_DH_MoCoBD2"/>
</dbReference>
<evidence type="ECO:0000256" key="1">
    <source>
        <dbReference type="ARBA" id="ARBA00022505"/>
    </source>
</evidence>
<dbReference type="Pfam" id="PF20256">
    <property type="entry name" value="MoCoBD_2"/>
    <property type="match status" value="1"/>
</dbReference>
<keyword evidence="2" id="KW-0560">Oxidoreductase</keyword>
<keyword evidence="1" id="KW-0500">Molybdenum</keyword>
<dbReference type="Gene3D" id="3.30.365.10">
    <property type="entry name" value="Aldehyde oxidase/xanthine dehydrogenase, molybdopterin binding domain"/>
    <property type="match status" value="4"/>
</dbReference>
<feature type="compositionally biased region" description="Polar residues" evidence="3">
    <location>
        <begin position="159"/>
        <end position="170"/>
    </location>
</feature>
<name>A0A402CTU1_9BACT</name>
<keyword evidence="5" id="KW-1185">Reference proteome</keyword>
<dbReference type="KEGG" id="ccot:CCAX7_008250"/>
<dbReference type="PANTHER" id="PTHR11908">
    <property type="entry name" value="XANTHINE DEHYDROGENASE"/>
    <property type="match status" value="1"/>
</dbReference>
<organism evidence="4 5">
    <name type="scientific">Capsulimonas corticalis</name>
    <dbReference type="NCBI Taxonomy" id="2219043"/>
    <lineage>
        <taxon>Bacteria</taxon>
        <taxon>Bacillati</taxon>
        <taxon>Armatimonadota</taxon>
        <taxon>Armatimonadia</taxon>
        <taxon>Capsulimonadales</taxon>
        <taxon>Capsulimonadaceae</taxon>
        <taxon>Capsulimonas</taxon>
    </lineage>
</organism>
<dbReference type="InterPro" id="IPR016208">
    <property type="entry name" value="Ald_Oxase/xanthine_DH-like"/>
</dbReference>
<feature type="region of interest" description="Disordered" evidence="3">
    <location>
        <begin position="1"/>
        <end position="20"/>
    </location>
</feature>
<dbReference type="SUPFAM" id="SSF56003">
    <property type="entry name" value="Molybdenum cofactor-binding domain"/>
    <property type="match status" value="1"/>
</dbReference>
<dbReference type="PANTHER" id="PTHR11908:SF132">
    <property type="entry name" value="ALDEHYDE OXIDASE 1-RELATED"/>
    <property type="match status" value="1"/>
</dbReference>
<dbReference type="SUPFAM" id="SSF54665">
    <property type="entry name" value="CO dehydrogenase molybdoprotein N-domain-like"/>
    <property type="match status" value="1"/>
</dbReference>
<gene>
    <name evidence="4" type="ORF">CCAX7_008250</name>
</gene>
<dbReference type="InterPro" id="IPR036856">
    <property type="entry name" value="Ald_Oxase/Xan_DH_a/b_sf"/>
</dbReference>
<dbReference type="AlphaFoldDB" id="A0A402CTU1"/>
<dbReference type="EMBL" id="AP025739">
    <property type="protein sequence ID" value="BDI28774.1"/>
    <property type="molecule type" value="Genomic_DNA"/>
</dbReference>
<dbReference type="RefSeq" id="WP_218025554.1">
    <property type="nucleotide sequence ID" value="NZ_AP025739.1"/>
</dbReference>
<feature type="region of interest" description="Disordered" evidence="3">
    <location>
        <begin position="81"/>
        <end position="105"/>
    </location>
</feature>